<dbReference type="Pfam" id="PF07228">
    <property type="entry name" value="SpoIIE"/>
    <property type="match status" value="1"/>
</dbReference>
<dbReference type="Proteomes" id="UP000618818">
    <property type="component" value="Unassembled WGS sequence"/>
</dbReference>
<dbReference type="InterPro" id="IPR031621">
    <property type="entry name" value="HisKA_7TM"/>
</dbReference>
<dbReference type="Gene3D" id="3.30.450.20">
    <property type="entry name" value="PAS domain"/>
    <property type="match status" value="1"/>
</dbReference>
<feature type="transmembrane region" description="Helical" evidence="2">
    <location>
        <begin position="36"/>
        <end position="53"/>
    </location>
</feature>
<sequence length="596" mass="63828">MGLGVLTSFATVMATAGIALACLAAYVAWRRDARMGWSLAVLLLAGAWWGLAYAVELGVDDIALKSRVGDLKYLGIVILAPAWLVFVLQYVGRQRWVTWRLLCALAVVPVVTTLLLAVPATHDLMRSYPPAADGEVPEVQAGPLFNTFFGYNYLVLVGATVLFVVTTGRLARTYRRMAVVLVVAALVPLAVNALYNTNVGWFASIDLTPFAFTLTGAVLVWGLFHERLVDLGPLARSAVLERMADAVFVTDPYGRIVDHNPAAIELLGTSRTASLGRWLEDVVPTDASDEGTVELDLPGLDGAVHRRTFDVSRQQLSDGAGRPAGVVVVLHEITERVHDRQRLERILEDQSRVAAALQASMVPPTLPDVRGIELASQYLPAGDGREVGGDFLDVFDLGQDTWGFVLGDVSGKGAEAATVSAATRYTLRALAAADALPSETVRKVNTSLLGHAGLERHCTLVYGQVRPEHEGATVVFTLAGHHPPIVLRAAGEAEEVGALGTALALFDDPELHDTTVHLGPADLLCVFTDGLVEARREREMFGVERVTAVLRCAAAGTAAEISTRLVDAVHDFHGDQLADDLAILLVRTVLSPQAPS</sequence>
<protein>
    <submittedName>
        <fullName evidence="4">SpoIIE family protein phosphatase</fullName>
    </submittedName>
</protein>
<dbReference type="InterPro" id="IPR001932">
    <property type="entry name" value="PPM-type_phosphatase-like_dom"/>
</dbReference>
<dbReference type="InterPro" id="IPR035965">
    <property type="entry name" value="PAS-like_dom_sf"/>
</dbReference>
<evidence type="ECO:0000256" key="2">
    <source>
        <dbReference type="SAM" id="Phobius"/>
    </source>
</evidence>
<dbReference type="EMBL" id="JACXYZ010000001">
    <property type="protein sequence ID" value="MBD3923493.1"/>
    <property type="molecule type" value="Genomic_DNA"/>
</dbReference>
<feature type="transmembrane region" description="Helical" evidence="2">
    <location>
        <begin position="73"/>
        <end position="92"/>
    </location>
</feature>
<dbReference type="InterPro" id="IPR052016">
    <property type="entry name" value="Bact_Sigma-Reg"/>
</dbReference>
<dbReference type="InterPro" id="IPR036457">
    <property type="entry name" value="PPM-type-like_dom_sf"/>
</dbReference>
<keyword evidence="2" id="KW-0812">Transmembrane</keyword>
<keyword evidence="1" id="KW-0378">Hydrolase</keyword>
<evidence type="ECO:0000313" key="4">
    <source>
        <dbReference type="EMBL" id="MBD3923493.1"/>
    </source>
</evidence>
<dbReference type="Pfam" id="PF16927">
    <property type="entry name" value="HisKA_7TM"/>
    <property type="match status" value="1"/>
</dbReference>
<evidence type="ECO:0000259" key="3">
    <source>
        <dbReference type="PROSITE" id="PS50112"/>
    </source>
</evidence>
<evidence type="ECO:0000313" key="5">
    <source>
        <dbReference type="Proteomes" id="UP000618818"/>
    </source>
</evidence>
<gene>
    <name evidence="4" type="ORF">IEZ26_02575</name>
</gene>
<feature type="transmembrane region" description="Helical" evidence="2">
    <location>
        <begin position="177"/>
        <end position="195"/>
    </location>
</feature>
<keyword evidence="2" id="KW-1133">Transmembrane helix</keyword>
<keyword evidence="2" id="KW-0472">Membrane</keyword>
<dbReference type="PANTHER" id="PTHR43156:SF2">
    <property type="entry name" value="STAGE II SPORULATION PROTEIN E"/>
    <property type="match status" value="1"/>
</dbReference>
<dbReference type="InterPro" id="IPR013767">
    <property type="entry name" value="PAS_fold"/>
</dbReference>
<evidence type="ECO:0000256" key="1">
    <source>
        <dbReference type="ARBA" id="ARBA00022801"/>
    </source>
</evidence>
<dbReference type="PROSITE" id="PS50112">
    <property type="entry name" value="PAS"/>
    <property type="match status" value="1"/>
</dbReference>
<dbReference type="CDD" id="cd00130">
    <property type="entry name" value="PAS"/>
    <property type="match status" value="1"/>
</dbReference>
<organism evidence="4 5">
    <name type="scientific">Nocardioides cavernae</name>
    <dbReference type="NCBI Taxonomy" id="1921566"/>
    <lineage>
        <taxon>Bacteria</taxon>
        <taxon>Bacillati</taxon>
        <taxon>Actinomycetota</taxon>
        <taxon>Actinomycetes</taxon>
        <taxon>Propionibacteriales</taxon>
        <taxon>Nocardioidaceae</taxon>
        <taxon>Nocardioides</taxon>
    </lineage>
</organism>
<dbReference type="SUPFAM" id="SSF55785">
    <property type="entry name" value="PYP-like sensor domain (PAS domain)"/>
    <property type="match status" value="1"/>
</dbReference>
<feature type="transmembrane region" description="Helical" evidence="2">
    <location>
        <begin position="148"/>
        <end position="165"/>
    </location>
</feature>
<dbReference type="Gene3D" id="3.60.40.10">
    <property type="entry name" value="PPM-type phosphatase domain"/>
    <property type="match status" value="1"/>
</dbReference>
<dbReference type="SMART" id="SM00331">
    <property type="entry name" value="PP2C_SIG"/>
    <property type="match status" value="1"/>
</dbReference>
<dbReference type="InterPro" id="IPR000014">
    <property type="entry name" value="PAS"/>
</dbReference>
<accession>A0ABR8N5P4</accession>
<feature type="transmembrane region" description="Helical" evidence="2">
    <location>
        <begin position="99"/>
        <end position="120"/>
    </location>
</feature>
<dbReference type="Pfam" id="PF00989">
    <property type="entry name" value="PAS"/>
    <property type="match status" value="1"/>
</dbReference>
<proteinExistence type="predicted"/>
<keyword evidence="5" id="KW-1185">Reference proteome</keyword>
<dbReference type="RefSeq" id="WP_191193361.1">
    <property type="nucleotide sequence ID" value="NZ_JACXYZ010000001.1"/>
</dbReference>
<dbReference type="SUPFAM" id="SSF81606">
    <property type="entry name" value="PP2C-like"/>
    <property type="match status" value="1"/>
</dbReference>
<name>A0ABR8N5P4_9ACTN</name>
<feature type="transmembrane region" description="Helical" evidence="2">
    <location>
        <begin position="6"/>
        <end position="29"/>
    </location>
</feature>
<reference evidence="4 5" key="1">
    <citation type="submission" date="2020-09" db="EMBL/GenBank/DDBJ databases">
        <title>novel species in genus Nocardioides.</title>
        <authorList>
            <person name="Zhang G."/>
        </authorList>
    </citation>
    <scope>NUCLEOTIDE SEQUENCE [LARGE SCALE GENOMIC DNA]</scope>
    <source>
        <strain evidence="4 5">KCTC 39551</strain>
    </source>
</reference>
<feature type="domain" description="PAS" evidence="3">
    <location>
        <begin position="239"/>
        <end position="277"/>
    </location>
</feature>
<dbReference type="NCBIfam" id="TIGR00229">
    <property type="entry name" value="sensory_box"/>
    <property type="match status" value="1"/>
</dbReference>
<dbReference type="PANTHER" id="PTHR43156">
    <property type="entry name" value="STAGE II SPORULATION PROTEIN E-RELATED"/>
    <property type="match status" value="1"/>
</dbReference>
<comment type="caution">
    <text evidence="4">The sequence shown here is derived from an EMBL/GenBank/DDBJ whole genome shotgun (WGS) entry which is preliminary data.</text>
</comment>
<dbReference type="SMART" id="SM00091">
    <property type="entry name" value="PAS"/>
    <property type="match status" value="1"/>
</dbReference>